<dbReference type="STRING" id="6573.A0A210QVP4"/>
<feature type="transmembrane region" description="Helical" evidence="7">
    <location>
        <begin position="350"/>
        <end position="374"/>
    </location>
</feature>
<evidence type="ECO:0000256" key="6">
    <source>
        <dbReference type="SAM" id="MobiDB-lite"/>
    </source>
</evidence>
<dbReference type="Pfam" id="PF00860">
    <property type="entry name" value="Xan_ur_permease"/>
    <property type="match status" value="1"/>
</dbReference>
<sequence length="535" mass="58586">MSGSQSSGSCFDLTVIHDFWINMSKILAFTDAVSDLCTFLHSAVNSLVPTSCGKGFFQRQLATQVVGVVGTYSEMDMEMHPTEKEFPRRSSDRDGKSEVKWSTAEEMVHDPPISYEVEKRKFVYDVLDDPPLHLTIFFGLQQALLSLSLNLTTTLLVADLACGYGDELLKAELLSTTLFASGMSTLLMVTIGVRLPIYQGPALAFVTPLVALKTLPDWKCPNLEGMNNATVVGEFNQTSNSMSLPTDAREEIRFKLQMMQGSLMVAGILQTLLGATGLIGRLLRFIGPITVVPVLFLIGISIYKTAVKFCNAHFGVAFLTFAVAMVLSLYLEGRKTPIPFWSKTRGFHIIYYPLHTVFSLLIAIVVGWSVSILLTTLGSFSDDPNSAQYFARTDSRLKVIEEASWFYFPYPGQFGPPRFSLDVFVTFLIATLISVIDSVGDYYAVARICDVPPPPTHAVNRGILMEGIMSIVAGSLGAGHATTSYGPNIGAIGFTKVYTEMRPGHLIRNTSADLMKRTIIGQGVPNVCKSCVHLS</sequence>
<reference evidence="8 9" key="1">
    <citation type="journal article" date="2017" name="Nat. Ecol. Evol.">
        <title>Scallop genome provides insights into evolution of bilaterian karyotype and development.</title>
        <authorList>
            <person name="Wang S."/>
            <person name="Zhang J."/>
            <person name="Jiao W."/>
            <person name="Li J."/>
            <person name="Xun X."/>
            <person name="Sun Y."/>
            <person name="Guo X."/>
            <person name="Huan P."/>
            <person name="Dong B."/>
            <person name="Zhang L."/>
            <person name="Hu X."/>
            <person name="Sun X."/>
            <person name="Wang J."/>
            <person name="Zhao C."/>
            <person name="Wang Y."/>
            <person name="Wang D."/>
            <person name="Huang X."/>
            <person name="Wang R."/>
            <person name="Lv J."/>
            <person name="Li Y."/>
            <person name="Zhang Z."/>
            <person name="Liu B."/>
            <person name="Lu W."/>
            <person name="Hui Y."/>
            <person name="Liang J."/>
            <person name="Zhou Z."/>
            <person name="Hou R."/>
            <person name="Li X."/>
            <person name="Liu Y."/>
            <person name="Li H."/>
            <person name="Ning X."/>
            <person name="Lin Y."/>
            <person name="Zhao L."/>
            <person name="Xing Q."/>
            <person name="Dou J."/>
            <person name="Li Y."/>
            <person name="Mao J."/>
            <person name="Guo H."/>
            <person name="Dou H."/>
            <person name="Li T."/>
            <person name="Mu C."/>
            <person name="Jiang W."/>
            <person name="Fu Q."/>
            <person name="Fu X."/>
            <person name="Miao Y."/>
            <person name="Liu J."/>
            <person name="Yu Q."/>
            <person name="Li R."/>
            <person name="Liao H."/>
            <person name="Li X."/>
            <person name="Kong Y."/>
            <person name="Jiang Z."/>
            <person name="Chourrout D."/>
            <person name="Li R."/>
            <person name="Bao Z."/>
        </authorList>
    </citation>
    <scope>NUCLEOTIDE SEQUENCE [LARGE SCALE GENOMIC DNA]</scope>
    <source>
        <strain evidence="8 9">PY_sf001</strain>
    </source>
</reference>
<keyword evidence="4 7" id="KW-1133">Transmembrane helix</keyword>
<feature type="transmembrane region" description="Helical" evidence="7">
    <location>
        <begin position="285"/>
        <end position="303"/>
    </location>
</feature>
<proteinExistence type="inferred from homology"/>
<evidence type="ECO:0000256" key="1">
    <source>
        <dbReference type="ARBA" id="ARBA00004141"/>
    </source>
</evidence>
<evidence type="ECO:0000256" key="7">
    <source>
        <dbReference type="SAM" id="Phobius"/>
    </source>
</evidence>
<comment type="caution">
    <text evidence="8">The sequence shown here is derived from an EMBL/GenBank/DDBJ whole genome shotgun (WGS) entry which is preliminary data.</text>
</comment>
<dbReference type="OrthoDB" id="1641903at2759"/>
<feature type="region of interest" description="Disordered" evidence="6">
    <location>
        <begin position="81"/>
        <end position="101"/>
    </location>
</feature>
<evidence type="ECO:0000256" key="5">
    <source>
        <dbReference type="ARBA" id="ARBA00023136"/>
    </source>
</evidence>
<dbReference type="GO" id="GO:0016020">
    <property type="term" value="C:membrane"/>
    <property type="evidence" value="ECO:0007669"/>
    <property type="project" value="UniProtKB-SubCell"/>
</dbReference>
<feature type="compositionally biased region" description="Basic and acidic residues" evidence="6">
    <location>
        <begin position="81"/>
        <end position="99"/>
    </location>
</feature>
<dbReference type="PANTHER" id="PTHR11119">
    <property type="entry name" value="XANTHINE-URACIL / VITAMIN C PERMEASE FAMILY MEMBER"/>
    <property type="match status" value="1"/>
</dbReference>
<evidence type="ECO:0000313" key="8">
    <source>
        <dbReference type="EMBL" id="OWF52785.1"/>
    </source>
</evidence>
<gene>
    <name evidence="8" type="ORF">KP79_PYT17572</name>
</gene>
<dbReference type="Proteomes" id="UP000242188">
    <property type="component" value="Unassembled WGS sequence"/>
</dbReference>
<name>A0A210QVP4_MIZYE</name>
<organism evidence="8 9">
    <name type="scientific">Mizuhopecten yessoensis</name>
    <name type="common">Japanese scallop</name>
    <name type="synonym">Patinopecten yessoensis</name>
    <dbReference type="NCBI Taxonomy" id="6573"/>
    <lineage>
        <taxon>Eukaryota</taxon>
        <taxon>Metazoa</taxon>
        <taxon>Spiralia</taxon>
        <taxon>Lophotrochozoa</taxon>
        <taxon>Mollusca</taxon>
        <taxon>Bivalvia</taxon>
        <taxon>Autobranchia</taxon>
        <taxon>Pteriomorphia</taxon>
        <taxon>Pectinida</taxon>
        <taxon>Pectinoidea</taxon>
        <taxon>Pectinidae</taxon>
        <taxon>Mizuhopecten</taxon>
    </lineage>
</organism>
<evidence type="ECO:0000313" key="9">
    <source>
        <dbReference type="Proteomes" id="UP000242188"/>
    </source>
</evidence>
<feature type="transmembrane region" description="Helical" evidence="7">
    <location>
        <begin position="261"/>
        <end position="279"/>
    </location>
</feature>
<keyword evidence="9" id="KW-1185">Reference proteome</keyword>
<evidence type="ECO:0000256" key="2">
    <source>
        <dbReference type="ARBA" id="ARBA00008821"/>
    </source>
</evidence>
<feature type="transmembrane region" description="Helical" evidence="7">
    <location>
        <begin position="310"/>
        <end position="330"/>
    </location>
</feature>
<dbReference type="AlphaFoldDB" id="A0A210QVP4"/>
<evidence type="ECO:0000256" key="3">
    <source>
        <dbReference type="ARBA" id="ARBA00022692"/>
    </source>
</evidence>
<comment type="subcellular location">
    <subcellularLocation>
        <location evidence="1">Membrane</location>
        <topology evidence="1">Multi-pass membrane protein</topology>
    </subcellularLocation>
</comment>
<keyword evidence="5 7" id="KW-0472">Membrane</keyword>
<dbReference type="InterPro" id="IPR006043">
    <property type="entry name" value="NCS2"/>
</dbReference>
<protein>
    <submittedName>
        <fullName evidence="8">Solute carrier family 23 member 2</fullName>
    </submittedName>
</protein>
<comment type="similarity">
    <text evidence="2">Belongs to the nucleobase:cation symporter-2 (NCS2) (TC 2.A.40) family.</text>
</comment>
<dbReference type="EMBL" id="NEDP02001654">
    <property type="protein sequence ID" value="OWF52785.1"/>
    <property type="molecule type" value="Genomic_DNA"/>
</dbReference>
<accession>A0A210QVP4</accession>
<keyword evidence="3 7" id="KW-0812">Transmembrane</keyword>
<dbReference type="GO" id="GO:0022857">
    <property type="term" value="F:transmembrane transporter activity"/>
    <property type="evidence" value="ECO:0007669"/>
    <property type="project" value="InterPro"/>
</dbReference>
<evidence type="ECO:0000256" key="4">
    <source>
        <dbReference type="ARBA" id="ARBA00022989"/>
    </source>
</evidence>